<reference evidence="7 8" key="1">
    <citation type="submission" date="2020-04" db="EMBL/GenBank/DDBJ databases">
        <authorList>
            <person name="Alioto T."/>
            <person name="Alioto T."/>
            <person name="Gomez Garrido J."/>
        </authorList>
    </citation>
    <scope>NUCLEOTIDE SEQUENCE [LARGE SCALE GENOMIC DNA]</scope>
</reference>
<dbReference type="OrthoDB" id="8191171at2759"/>
<dbReference type="EMBL" id="CADEPI010000004">
    <property type="protein sequence ID" value="CAB3360912.1"/>
    <property type="molecule type" value="Genomic_DNA"/>
</dbReference>
<evidence type="ECO:0000256" key="3">
    <source>
        <dbReference type="ARBA" id="ARBA00022989"/>
    </source>
</evidence>
<accession>A0A8S1BNC5</accession>
<protein>
    <recommendedName>
        <fullName evidence="9">Type-1 angiotensin II receptor-associated protein</fullName>
    </recommendedName>
</protein>
<evidence type="ECO:0000313" key="7">
    <source>
        <dbReference type="EMBL" id="CAB3360912.1"/>
    </source>
</evidence>
<keyword evidence="6" id="KW-0732">Signal</keyword>
<organism evidence="7 8">
    <name type="scientific">Cloeon dipterum</name>
    <dbReference type="NCBI Taxonomy" id="197152"/>
    <lineage>
        <taxon>Eukaryota</taxon>
        <taxon>Metazoa</taxon>
        <taxon>Ecdysozoa</taxon>
        <taxon>Arthropoda</taxon>
        <taxon>Hexapoda</taxon>
        <taxon>Insecta</taxon>
        <taxon>Pterygota</taxon>
        <taxon>Palaeoptera</taxon>
        <taxon>Ephemeroptera</taxon>
        <taxon>Pisciforma</taxon>
        <taxon>Baetidae</taxon>
        <taxon>Cloeon</taxon>
    </lineage>
</organism>
<dbReference type="InterPro" id="IPR009436">
    <property type="entry name" value="AGTRAP"/>
</dbReference>
<dbReference type="Pfam" id="PF06396">
    <property type="entry name" value="AGTRAP"/>
    <property type="match status" value="1"/>
</dbReference>
<evidence type="ECO:0000256" key="6">
    <source>
        <dbReference type="SAM" id="SignalP"/>
    </source>
</evidence>
<comment type="caution">
    <text evidence="7">The sequence shown here is derived from an EMBL/GenBank/DDBJ whole genome shotgun (WGS) entry which is preliminary data.</text>
</comment>
<dbReference type="GO" id="GO:0005886">
    <property type="term" value="C:plasma membrane"/>
    <property type="evidence" value="ECO:0007669"/>
    <property type="project" value="TreeGrafter"/>
</dbReference>
<evidence type="ECO:0000256" key="5">
    <source>
        <dbReference type="SAM" id="Phobius"/>
    </source>
</evidence>
<sequence>MIPQSSASNSLKVTFLVHFLLISWGVQGAWSPDSYLFYNAFFLITLLWSMHSQDSEDPVQMGLCVNLICIVLDIIVISVHYPSFISLMGNERFSVSMAIINLLLRPVSCFGLYRGLQDRVGSTSVTILPTSGANVFGNMFGQTTPRGPYEDMDQSRGQPPVVPQASAAAADKTYYNIG</sequence>
<dbReference type="GO" id="GO:0038166">
    <property type="term" value="P:angiotensin-activated signaling pathway"/>
    <property type="evidence" value="ECO:0007669"/>
    <property type="project" value="InterPro"/>
</dbReference>
<dbReference type="PANTHER" id="PTHR16521">
    <property type="entry name" value="TYPE-1 ANGIOTENSIN II RECEPTOR-ASSOCIATED PROTEIN"/>
    <property type="match status" value="1"/>
</dbReference>
<keyword evidence="4 5" id="KW-0472">Membrane</keyword>
<evidence type="ECO:0000256" key="4">
    <source>
        <dbReference type="ARBA" id="ARBA00023136"/>
    </source>
</evidence>
<dbReference type="Proteomes" id="UP000494165">
    <property type="component" value="Unassembled WGS sequence"/>
</dbReference>
<feature type="transmembrane region" description="Helical" evidence="5">
    <location>
        <begin position="63"/>
        <end position="81"/>
    </location>
</feature>
<dbReference type="SMART" id="SM00805">
    <property type="entry name" value="AGTRAP"/>
    <property type="match status" value="1"/>
</dbReference>
<comment type="subcellular location">
    <subcellularLocation>
        <location evidence="1">Membrane</location>
        <topology evidence="1">Multi-pass membrane protein</topology>
    </subcellularLocation>
</comment>
<evidence type="ECO:0008006" key="9">
    <source>
        <dbReference type="Google" id="ProtNLM"/>
    </source>
</evidence>
<keyword evidence="8" id="KW-1185">Reference proteome</keyword>
<feature type="chain" id="PRO_5035796606" description="Type-1 angiotensin II receptor-associated protein" evidence="6">
    <location>
        <begin position="29"/>
        <end position="178"/>
    </location>
</feature>
<feature type="transmembrane region" description="Helical" evidence="5">
    <location>
        <begin position="35"/>
        <end position="51"/>
    </location>
</feature>
<keyword evidence="3 5" id="KW-1133">Transmembrane helix</keyword>
<dbReference type="PANTHER" id="PTHR16521:SF3">
    <property type="entry name" value="TYPE-1 ANGIOTENSIN II RECEPTOR-ASSOCIATED PROTEIN"/>
    <property type="match status" value="1"/>
</dbReference>
<evidence type="ECO:0000256" key="1">
    <source>
        <dbReference type="ARBA" id="ARBA00004141"/>
    </source>
</evidence>
<name>A0A8S1BNC5_9INSE</name>
<gene>
    <name evidence="7" type="ORF">CLODIP_2_CD03247</name>
</gene>
<evidence type="ECO:0000313" key="8">
    <source>
        <dbReference type="Proteomes" id="UP000494165"/>
    </source>
</evidence>
<keyword evidence="2 5" id="KW-0812">Transmembrane</keyword>
<dbReference type="AlphaFoldDB" id="A0A8S1BNC5"/>
<proteinExistence type="predicted"/>
<feature type="signal peptide" evidence="6">
    <location>
        <begin position="1"/>
        <end position="28"/>
    </location>
</feature>
<evidence type="ECO:0000256" key="2">
    <source>
        <dbReference type="ARBA" id="ARBA00022692"/>
    </source>
</evidence>